<proteinExistence type="predicted"/>
<accession>A0A0B7AV08</accession>
<dbReference type="AlphaFoldDB" id="A0A0B7AV08"/>
<feature type="transmembrane region" description="Helical" evidence="2">
    <location>
        <begin position="214"/>
        <end position="234"/>
    </location>
</feature>
<reference evidence="5" key="1">
    <citation type="submission" date="2014-12" db="EMBL/GenBank/DDBJ databases">
        <title>Insight into the proteome of Arion vulgaris.</title>
        <authorList>
            <person name="Aradska J."/>
            <person name="Bulat T."/>
            <person name="Smidak R."/>
            <person name="Sarate P."/>
            <person name="Gangsoo J."/>
            <person name="Sialana F."/>
            <person name="Bilban M."/>
            <person name="Lubec G."/>
        </authorList>
    </citation>
    <scope>NUCLEOTIDE SEQUENCE</scope>
    <source>
        <tissue evidence="5">Skin</tissue>
    </source>
</reference>
<dbReference type="EMBL" id="HACG01036838">
    <property type="protein sequence ID" value="CEK83703.1"/>
    <property type="molecule type" value="Transcribed_RNA"/>
</dbReference>
<protein>
    <recommendedName>
        <fullName evidence="6">SEA domain-containing protein</fullName>
    </recommendedName>
</protein>
<keyword evidence="2" id="KW-0812">Transmembrane</keyword>
<feature type="region of interest" description="Disordered" evidence="1">
    <location>
        <begin position="243"/>
        <end position="316"/>
    </location>
</feature>
<evidence type="ECO:0000313" key="5">
    <source>
        <dbReference type="EMBL" id="CEK83705.1"/>
    </source>
</evidence>
<evidence type="ECO:0000256" key="2">
    <source>
        <dbReference type="SAM" id="Phobius"/>
    </source>
</evidence>
<evidence type="ECO:0008006" key="6">
    <source>
        <dbReference type="Google" id="ProtNLM"/>
    </source>
</evidence>
<evidence type="ECO:0000256" key="3">
    <source>
        <dbReference type="SAM" id="SignalP"/>
    </source>
</evidence>
<sequence>MAFLPSCRTHFVTRTIISLICVVLAIRVTESASYGEHCDLPTDCYGRGLTCSPTNTCVCAQDYMHFNNKKDCTASKASYGDELVEKDFLLSSDSTFETDMAAYDLNMERMNEIKSTLASQLTELFKNLTGFKEVVITQIQIFEKVGILMVRWTIKLNRNDPKFVNATPMEIKQIIQLELEEASKQYTSFVHVDTSKPVRSEKNSIDKLSLGLDLGLGLAGFVLFVVIVVAVILVRRKRNAKVKETKSISDQSSSCGSEKSSKMEPDNYQYTVFATHGDSAPPHYARFATPSVSGSSSAEFVETNDKLPLQQSPQKS</sequence>
<feature type="compositionally biased region" description="Low complexity" evidence="1">
    <location>
        <begin position="249"/>
        <end position="258"/>
    </location>
</feature>
<organism evidence="5">
    <name type="scientific">Arion vulgaris</name>
    <dbReference type="NCBI Taxonomy" id="1028688"/>
    <lineage>
        <taxon>Eukaryota</taxon>
        <taxon>Metazoa</taxon>
        <taxon>Spiralia</taxon>
        <taxon>Lophotrochozoa</taxon>
        <taxon>Mollusca</taxon>
        <taxon>Gastropoda</taxon>
        <taxon>Heterobranchia</taxon>
        <taxon>Euthyneura</taxon>
        <taxon>Panpulmonata</taxon>
        <taxon>Eupulmonata</taxon>
        <taxon>Stylommatophora</taxon>
        <taxon>Helicina</taxon>
        <taxon>Arionoidea</taxon>
        <taxon>Arionidae</taxon>
        <taxon>Arion</taxon>
    </lineage>
</organism>
<feature type="chain" id="PRO_5007391496" description="SEA domain-containing protein" evidence="3">
    <location>
        <begin position="32"/>
        <end position="316"/>
    </location>
</feature>
<evidence type="ECO:0000313" key="4">
    <source>
        <dbReference type="EMBL" id="CEK83703.1"/>
    </source>
</evidence>
<keyword evidence="2" id="KW-1133">Transmembrane helix</keyword>
<evidence type="ECO:0000256" key="1">
    <source>
        <dbReference type="SAM" id="MobiDB-lite"/>
    </source>
</evidence>
<name>A0A0B7AV08_9EUPU</name>
<dbReference type="EMBL" id="HACG01036840">
    <property type="protein sequence ID" value="CEK83705.1"/>
    <property type="molecule type" value="Transcribed_RNA"/>
</dbReference>
<gene>
    <name evidence="5" type="primary">ORF138610</name>
    <name evidence="4" type="synonym">ORF138603</name>
</gene>
<keyword evidence="2" id="KW-0472">Membrane</keyword>
<feature type="signal peptide" evidence="3">
    <location>
        <begin position="1"/>
        <end position="31"/>
    </location>
</feature>
<keyword evidence="3" id="KW-0732">Signal</keyword>